<dbReference type="PROSITE" id="PS51257">
    <property type="entry name" value="PROKAR_LIPOPROTEIN"/>
    <property type="match status" value="1"/>
</dbReference>
<feature type="region of interest" description="Disordered" evidence="1">
    <location>
        <begin position="127"/>
        <end position="147"/>
    </location>
</feature>
<gene>
    <name evidence="2" type="ORF">BDZ90DRAFT_1017</name>
</gene>
<keyword evidence="3" id="KW-1185">Reference proteome</keyword>
<organism evidence="2 3">
    <name type="scientific">Jaminaea rosea</name>
    <dbReference type="NCBI Taxonomy" id="1569628"/>
    <lineage>
        <taxon>Eukaryota</taxon>
        <taxon>Fungi</taxon>
        <taxon>Dikarya</taxon>
        <taxon>Basidiomycota</taxon>
        <taxon>Ustilaginomycotina</taxon>
        <taxon>Exobasidiomycetes</taxon>
        <taxon>Microstromatales</taxon>
        <taxon>Microstromatales incertae sedis</taxon>
        <taxon>Jaminaea</taxon>
    </lineage>
</organism>
<protein>
    <submittedName>
        <fullName evidence="2">Uncharacterized protein</fullName>
    </submittedName>
</protein>
<dbReference type="GeneID" id="37024979"/>
<proteinExistence type="predicted"/>
<accession>A0A316V3A6</accession>
<reference evidence="2 3" key="1">
    <citation type="journal article" date="2018" name="Mol. Biol. Evol.">
        <title>Broad Genomic Sampling Reveals a Smut Pathogenic Ancestry of the Fungal Clade Ustilaginomycotina.</title>
        <authorList>
            <person name="Kijpornyongpan T."/>
            <person name="Mondo S.J."/>
            <person name="Barry K."/>
            <person name="Sandor L."/>
            <person name="Lee J."/>
            <person name="Lipzen A."/>
            <person name="Pangilinan J."/>
            <person name="LaButti K."/>
            <person name="Hainaut M."/>
            <person name="Henrissat B."/>
            <person name="Grigoriev I.V."/>
            <person name="Spatafora J.W."/>
            <person name="Aime M.C."/>
        </authorList>
    </citation>
    <scope>NUCLEOTIDE SEQUENCE [LARGE SCALE GENOMIC DNA]</scope>
    <source>
        <strain evidence="2 3">MCA 5214</strain>
    </source>
</reference>
<dbReference type="Proteomes" id="UP000245884">
    <property type="component" value="Unassembled WGS sequence"/>
</dbReference>
<dbReference type="EMBL" id="KZ819662">
    <property type="protein sequence ID" value="PWN29925.1"/>
    <property type="molecule type" value="Genomic_DNA"/>
</dbReference>
<sequence length="147" mass="16132">MASKPHISTIRCISCQMSVIACLLNEARHLLPFCLARFLPLSRSRKAGRLNARGPASHLSCFPSFHHSSPASRWQQRPLPSAYGHCSLSTSQRPSCNSRPLAIHLRPGPSPSLPKSHALFRHSDPFAVEEVAHPTANQDQSNASHSQ</sequence>
<dbReference type="RefSeq" id="XP_025364537.1">
    <property type="nucleotide sequence ID" value="XM_025503156.1"/>
</dbReference>
<evidence type="ECO:0000256" key="1">
    <source>
        <dbReference type="SAM" id="MobiDB-lite"/>
    </source>
</evidence>
<feature type="compositionally biased region" description="Polar residues" evidence="1">
    <location>
        <begin position="135"/>
        <end position="147"/>
    </location>
</feature>
<evidence type="ECO:0000313" key="2">
    <source>
        <dbReference type="EMBL" id="PWN29925.1"/>
    </source>
</evidence>
<evidence type="ECO:0000313" key="3">
    <source>
        <dbReference type="Proteomes" id="UP000245884"/>
    </source>
</evidence>
<name>A0A316V3A6_9BASI</name>
<dbReference type="AlphaFoldDB" id="A0A316V3A6"/>